<evidence type="ECO:0000256" key="1">
    <source>
        <dbReference type="SAM" id="Phobius"/>
    </source>
</evidence>
<proteinExistence type="predicted"/>
<dbReference type="GO" id="GO:0042910">
    <property type="term" value="F:xenobiotic transmembrane transporter activity"/>
    <property type="evidence" value="ECO:0007669"/>
    <property type="project" value="TreeGrafter"/>
</dbReference>
<dbReference type="GO" id="GO:0005886">
    <property type="term" value="C:plasma membrane"/>
    <property type="evidence" value="ECO:0007669"/>
    <property type="project" value="TreeGrafter"/>
</dbReference>
<feature type="transmembrane region" description="Helical" evidence="1">
    <location>
        <begin position="244"/>
        <end position="268"/>
    </location>
</feature>
<dbReference type="Gene3D" id="3.30.70.1430">
    <property type="entry name" value="Multidrug efflux transporter AcrB pore domain"/>
    <property type="match status" value="1"/>
</dbReference>
<evidence type="ECO:0000313" key="2">
    <source>
        <dbReference type="EMBL" id="MPM53970.1"/>
    </source>
</evidence>
<gene>
    <name evidence="2" type="primary">bepE_20</name>
    <name evidence="2" type="ORF">SDC9_100742</name>
</gene>
<dbReference type="SUPFAM" id="SSF82714">
    <property type="entry name" value="Multidrug efflux transporter AcrB TolC docking domain, DN and DC subdomains"/>
    <property type="match status" value="1"/>
</dbReference>
<organism evidence="2">
    <name type="scientific">bioreactor metagenome</name>
    <dbReference type="NCBI Taxonomy" id="1076179"/>
    <lineage>
        <taxon>unclassified sequences</taxon>
        <taxon>metagenomes</taxon>
        <taxon>ecological metagenomes</taxon>
    </lineage>
</organism>
<dbReference type="Gene3D" id="3.30.2090.10">
    <property type="entry name" value="Multidrug efflux transporter AcrB TolC docking domain, DN and DC subdomains"/>
    <property type="match status" value="1"/>
</dbReference>
<dbReference type="PANTHER" id="PTHR32063:SF9">
    <property type="entry name" value="SIMILAR TO MULTIDRUG RESISTANCE PROTEIN MEXB"/>
    <property type="match status" value="1"/>
</dbReference>
<dbReference type="AlphaFoldDB" id="A0A645ALI2"/>
<comment type="caution">
    <text evidence="2">The sequence shown here is derived from an EMBL/GenBank/DDBJ whole genome shotgun (WGS) entry which is preliminary data.</text>
</comment>
<keyword evidence="1" id="KW-0472">Membrane</keyword>
<sequence>MYAQVSTIKDAQILIFAPPMIPGFSITNGFEFNLQDKTGGDINKFFGIAQGFLAKLTERPEIAAAQSTFDPRFPQYMIDVDVAKCKRAGISPADVLTTLQGYYGGLYASNFNRFGKLYRVMIQADANYRISPESLNNIYLRNGSEMAPVSEYITMKKIYGPQNISRFNMFTSMGVNGSPAPGYSSGDAIKAIQEVAAQTLPAGYGYEFAGLTRSEQSSSNSTAVIFLLCIMFVYFILSAQYESYILPLTVILSLPFGLAGTFIFANMMGVENNIYLQIALIMLIGLLAKNAILITEFALERRRTGMAITWSAILAAAARLRPILMTSFAMIIGLLPLMFASGVGANGNSSLGTGAVGGMLIGMICQIFIVPALFVIFQSIQEKIKPLHWEGANQQVIKAELEQYTNLHKDKKK</sequence>
<protein>
    <submittedName>
        <fullName evidence="2">Efflux pump membrane transporter BepE</fullName>
    </submittedName>
</protein>
<keyword evidence="1" id="KW-0812">Transmembrane</keyword>
<feature type="transmembrane region" description="Helical" evidence="1">
    <location>
        <begin position="274"/>
        <end position="299"/>
    </location>
</feature>
<feature type="transmembrane region" description="Helical" evidence="1">
    <location>
        <begin position="320"/>
        <end position="343"/>
    </location>
</feature>
<feature type="transmembrane region" description="Helical" evidence="1">
    <location>
        <begin position="355"/>
        <end position="377"/>
    </location>
</feature>
<dbReference type="InterPro" id="IPR001036">
    <property type="entry name" value="Acrflvin-R"/>
</dbReference>
<reference evidence="2" key="1">
    <citation type="submission" date="2019-08" db="EMBL/GenBank/DDBJ databases">
        <authorList>
            <person name="Kucharzyk K."/>
            <person name="Murdoch R.W."/>
            <person name="Higgins S."/>
            <person name="Loffler F."/>
        </authorList>
    </citation>
    <scope>NUCLEOTIDE SEQUENCE</scope>
</reference>
<dbReference type="SUPFAM" id="SSF82866">
    <property type="entry name" value="Multidrug efflux transporter AcrB transmembrane domain"/>
    <property type="match status" value="1"/>
</dbReference>
<dbReference type="Pfam" id="PF00873">
    <property type="entry name" value="ACR_tran"/>
    <property type="match status" value="1"/>
</dbReference>
<dbReference type="Gene3D" id="3.30.70.1440">
    <property type="entry name" value="Multidrug efflux transporter AcrB pore domain"/>
    <property type="match status" value="1"/>
</dbReference>
<feature type="transmembrane region" description="Helical" evidence="1">
    <location>
        <begin position="221"/>
        <end position="237"/>
    </location>
</feature>
<dbReference type="PANTHER" id="PTHR32063">
    <property type="match status" value="1"/>
</dbReference>
<dbReference type="EMBL" id="VSSQ01014586">
    <property type="protein sequence ID" value="MPM53970.1"/>
    <property type="molecule type" value="Genomic_DNA"/>
</dbReference>
<dbReference type="SUPFAM" id="SSF82693">
    <property type="entry name" value="Multidrug efflux transporter AcrB pore domain, PN1, PN2, PC1 and PC2 subdomains"/>
    <property type="match status" value="1"/>
</dbReference>
<name>A0A645ALI2_9ZZZZ</name>
<dbReference type="InterPro" id="IPR027463">
    <property type="entry name" value="AcrB_DN_DC_subdom"/>
</dbReference>
<accession>A0A645ALI2</accession>
<keyword evidence="1" id="KW-1133">Transmembrane helix</keyword>
<dbReference type="Gene3D" id="1.20.1640.10">
    <property type="entry name" value="Multidrug efflux transporter AcrB transmembrane domain"/>
    <property type="match status" value="1"/>
</dbReference>